<accession>Q9NIT3</accession>
<feature type="non-terminal residue" evidence="1">
    <location>
        <position position="1"/>
    </location>
</feature>
<dbReference type="AlphaFoldDB" id="Q9NIT3"/>
<name>Q9NIT3_BABBO</name>
<dbReference type="EMBL" id="AF195558">
    <property type="protein sequence ID" value="AAF31377.1"/>
    <property type="molecule type" value="mRNA"/>
</dbReference>
<sequence length="186" mass="20310">QEALEGKAESKVIDGVRKALGTAKTNLEGVREGLKNELGLDEKLKEAKTKLGDLAKSGSGGILEKLIGDQGLEKATGGEDFDQGKNRISEAINKVWEVLRALQKEVPEALEREVPQVEDHKKTLLQAINKLKDICNSPKCPSCKSHSTKCGQQPQSKTCDKCHQQYMDGTPSPLQAFLEDRLPGFS</sequence>
<gene>
    <name evidence="1" type="primary">ves1-alpha</name>
</gene>
<organism evidence="1">
    <name type="scientific">Babesia bovis</name>
    <dbReference type="NCBI Taxonomy" id="5865"/>
    <lineage>
        <taxon>Eukaryota</taxon>
        <taxon>Sar</taxon>
        <taxon>Alveolata</taxon>
        <taxon>Apicomplexa</taxon>
        <taxon>Aconoidasida</taxon>
        <taxon>Piroplasmida</taxon>
        <taxon>Babesiidae</taxon>
        <taxon>Babesia</taxon>
    </lineage>
</organism>
<protein>
    <submittedName>
        <fullName evidence="1">Variant erythrocyte surface antigen-1a</fullName>
    </submittedName>
</protein>
<reference evidence="1" key="1">
    <citation type="journal article" date="2000" name="Mol. Cell">
        <title>The ves multigene family of B. bovis encodes components of rapid antigenic variation at the infected erythrocyte surface.</title>
        <authorList>
            <person name="Allred D.R."/>
            <person name="Carlton J.M."/>
            <person name="Satcher R.L."/>
            <person name="Long J.A."/>
            <person name="Brown W.C."/>
            <person name="Patterson P.E."/>
            <person name="O'Connor R.M."/>
            <person name="Stroup S.E."/>
        </authorList>
    </citation>
    <scope>NUCLEOTIDE SEQUENCE</scope>
</reference>
<proteinExistence type="evidence at transcript level"/>
<feature type="non-terminal residue" evidence="1">
    <location>
        <position position="186"/>
    </location>
</feature>
<evidence type="ECO:0000313" key="1">
    <source>
        <dbReference type="EMBL" id="AAF31377.1"/>
    </source>
</evidence>